<evidence type="ECO:0000256" key="3">
    <source>
        <dbReference type="ARBA" id="ARBA00023125"/>
    </source>
</evidence>
<dbReference type="Pfam" id="PF00126">
    <property type="entry name" value="HTH_1"/>
    <property type="match status" value="1"/>
</dbReference>
<dbReference type="FunFam" id="1.10.10.10:FF:000001">
    <property type="entry name" value="LysR family transcriptional regulator"/>
    <property type="match status" value="1"/>
</dbReference>
<evidence type="ECO:0000256" key="4">
    <source>
        <dbReference type="ARBA" id="ARBA00023163"/>
    </source>
</evidence>
<feature type="domain" description="HTH lysR-type" evidence="5">
    <location>
        <begin position="1"/>
        <end position="58"/>
    </location>
</feature>
<keyword evidence="2" id="KW-0805">Transcription regulation</keyword>
<dbReference type="EMBL" id="OBEL01000002">
    <property type="protein sequence ID" value="SNZ19643.1"/>
    <property type="molecule type" value="Genomic_DNA"/>
</dbReference>
<comment type="similarity">
    <text evidence="1">Belongs to the LysR transcriptional regulatory family.</text>
</comment>
<dbReference type="PANTHER" id="PTHR30126">
    <property type="entry name" value="HTH-TYPE TRANSCRIPTIONAL REGULATOR"/>
    <property type="match status" value="1"/>
</dbReference>
<name>A0A285PEE7_9HYPH</name>
<dbReference type="SUPFAM" id="SSF53850">
    <property type="entry name" value="Periplasmic binding protein-like II"/>
    <property type="match status" value="1"/>
</dbReference>
<dbReference type="Proteomes" id="UP000219439">
    <property type="component" value="Unassembled WGS sequence"/>
</dbReference>
<keyword evidence="4" id="KW-0804">Transcription</keyword>
<dbReference type="InterPro" id="IPR036390">
    <property type="entry name" value="WH_DNA-bd_sf"/>
</dbReference>
<dbReference type="InterPro" id="IPR036388">
    <property type="entry name" value="WH-like_DNA-bd_sf"/>
</dbReference>
<proteinExistence type="inferred from homology"/>
<dbReference type="InterPro" id="IPR005119">
    <property type="entry name" value="LysR_subst-bd"/>
</dbReference>
<dbReference type="Gene3D" id="1.10.10.10">
    <property type="entry name" value="Winged helix-like DNA-binding domain superfamily/Winged helix DNA-binding domain"/>
    <property type="match status" value="1"/>
</dbReference>
<dbReference type="PRINTS" id="PR00039">
    <property type="entry name" value="HTHLYSR"/>
</dbReference>
<gene>
    <name evidence="6" type="ORF">SAMN06265368_2733</name>
</gene>
<organism evidence="6 7">
    <name type="scientific">Cohaesibacter gelatinilyticus</name>
    <dbReference type="NCBI Taxonomy" id="372072"/>
    <lineage>
        <taxon>Bacteria</taxon>
        <taxon>Pseudomonadati</taxon>
        <taxon>Pseudomonadota</taxon>
        <taxon>Alphaproteobacteria</taxon>
        <taxon>Hyphomicrobiales</taxon>
        <taxon>Cohaesibacteraceae</taxon>
    </lineage>
</organism>
<keyword evidence="7" id="KW-1185">Reference proteome</keyword>
<accession>A0A285PEE7</accession>
<dbReference type="SUPFAM" id="SSF46785">
    <property type="entry name" value="Winged helix' DNA-binding domain"/>
    <property type="match status" value="1"/>
</dbReference>
<dbReference type="PANTHER" id="PTHR30126:SF2">
    <property type="entry name" value="HTH-TYPE TRANSCRIPTIONAL REGULATOR YJIE"/>
    <property type="match status" value="1"/>
</dbReference>
<dbReference type="AlphaFoldDB" id="A0A285PEE7"/>
<dbReference type="CDD" id="cd05466">
    <property type="entry name" value="PBP2_LTTR_substrate"/>
    <property type="match status" value="1"/>
</dbReference>
<evidence type="ECO:0000256" key="1">
    <source>
        <dbReference type="ARBA" id="ARBA00009437"/>
    </source>
</evidence>
<dbReference type="PROSITE" id="PS50931">
    <property type="entry name" value="HTH_LYSR"/>
    <property type="match status" value="1"/>
</dbReference>
<dbReference type="GO" id="GO:0000976">
    <property type="term" value="F:transcription cis-regulatory region binding"/>
    <property type="evidence" value="ECO:0007669"/>
    <property type="project" value="TreeGrafter"/>
</dbReference>
<dbReference type="GO" id="GO:0003700">
    <property type="term" value="F:DNA-binding transcription factor activity"/>
    <property type="evidence" value="ECO:0007669"/>
    <property type="project" value="InterPro"/>
</dbReference>
<evidence type="ECO:0000256" key="2">
    <source>
        <dbReference type="ARBA" id="ARBA00023015"/>
    </source>
</evidence>
<protein>
    <submittedName>
        <fullName evidence="6">Transcriptional regulator, LysR family</fullName>
    </submittedName>
</protein>
<dbReference type="OrthoDB" id="528082at2"/>
<evidence type="ECO:0000313" key="7">
    <source>
        <dbReference type="Proteomes" id="UP000219439"/>
    </source>
</evidence>
<dbReference type="RefSeq" id="WP_097153975.1">
    <property type="nucleotide sequence ID" value="NZ_OBEL01000002.1"/>
</dbReference>
<dbReference type="Gene3D" id="3.40.190.10">
    <property type="entry name" value="Periplasmic binding protein-like II"/>
    <property type="match status" value="2"/>
</dbReference>
<evidence type="ECO:0000313" key="6">
    <source>
        <dbReference type="EMBL" id="SNZ19643.1"/>
    </source>
</evidence>
<keyword evidence="3" id="KW-0238">DNA-binding</keyword>
<sequence>MDINWLQDFTCLARTLNFTRAAEERNITQSAFSRRIKSLENWLGVPLMKRSSYPVQLSEAGQQFLPVAQETIANLTDIRQTLRAEELGHTAFQRFAVLHTISVNYLSRRIAEFENSIPNLRVRIYSDNLSTCCQLLSDGTCDFLLYYRHKDVQPVFEERQFARKDIGTEEMIPVAQTGAVRAHGWDLDSRSRNLIPYLGYDPNSFLGSVVDQTIGGRKLPLSLRYVDALTEAIKRRMLSGSGVAWLPESVVAGELKSGEVMQIGGRDLHATLTLSLFCSLDRLDKTGQQVWNSL</sequence>
<evidence type="ECO:0000259" key="5">
    <source>
        <dbReference type="PROSITE" id="PS50931"/>
    </source>
</evidence>
<dbReference type="Pfam" id="PF03466">
    <property type="entry name" value="LysR_substrate"/>
    <property type="match status" value="1"/>
</dbReference>
<dbReference type="InterPro" id="IPR000847">
    <property type="entry name" value="LysR_HTH_N"/>
</dbReference>
<reference evidence="6 7" key="1">
    <citation type="submission" date="2017-09" db="EMBL/GenBank/DDBJ databases">
        <authorList>
            <person name="Ehlers B."/>
            <person name="Leendertz F.H."/>
        </authorList>
    </citation>
    <scope>NUCLEOTIDE SEQUENCE [LARGE SCALE GENOMIC DNA]</scope>
    <source>
        <strain evidence="6 7">DSM 18289</strain>
    </source>
</reference>